<reference evidence="2" key="1">
    <citation type="submission" date="2018-11" db="EMBL/GenBank/DDBJ databases">
        <authorList>
            <consortium name="Genoscope - CEA"/>
            <person name="William W."/>
        </authorList>
    </citation>
    <scope>NUCLEOTIDE SEQUENCE</scope>
</reference>
<organism evidence="2">
    <name type="scientific">Brassica campestris</name>
    <name type="common">Field mustard</name>
    <dbReference type="NCBI Taxonomy" id="3711"/>
    <lineage>
        <taxon>Eukaryota</taxon>
        <taxon>Viridiplantae</taxon>
        <taxon>Streptophyta</taxon>
        <taxon>Embryophyta</taxon>
        <taxon>Tracheophyta</taxon>
        <taxon>Spermatophyta</taxon>
        <taxon>Magnoliopsida</taxon>
        <taxon>eudicotyledons</taxon>
        <taxon>Gunneridae</taxon>
        <taxon>Pentapetalae</taxon>
        <taxon>rosids</taxon>
        <taxon>malvids</taxon>
        <taxon>Brassicales</taxon>
        <taxon>Brassicaceae</taxon>
        <taxon>Brassiceae</taxon>
        <taxon>Brassica</taxon>
    </lineage>
</organism>
<keyword evidence="1" id="KW-0732">Signal</keyword>
<name>A0A3P5YXH1_BRACM</name>
<feature type="chain" id="PRO_5018124636" evidence="1">
    <location>
        <begin position="22"/>
        <end position="44"/>
    </location>
</feature>
<dbReference type="AlphaFoldDB" id="A0A3P5YXH1"/>
<sequence length="44" mass="5298">MLVLFMLWWFFIGRVSQPGNGRLVEKEDVNYFTMLKIKKLRVHG</sequence>
<feature type="signal peptide" evidence="1">
    <location>
        <begin position="1"/>
        <end position="21"/>
    </location>
</feature>
<dbReference type="EMBL" id="LR031569">
    <property type="protein sequence ID" value="VDC66283.1"/>
    <property type="molecule type" value="Genomic_DNA"/>
</dbReference>
<protein>
    <submittedName>
        <fullName evidence="2">Uncharacterized protein</fullName>
    </submittedName>
</protein>
<gene>
    <name evidence="2" type="ORF">BRAA06T24823Z</name>
</gene>
<proteinExistence type="predicted"/>
<evidence type="ECO:0000313" key="2">
    <source>
        <dbReference type="EMBL" id="VDC66283.1"/>
    </source>
</evidence>
<evidence type="ECO:0000256" key="1">
    <source>
        <dbReference type="SAM" id="SignalP"/>
    </source>
</evidence>
<accession>A0A3P5YXH1</accession>